<evidence type="ECO:0000313" key="2">
    <source>
        <dbReference type="EMBL" id="KAK5802665.1"/>
    </source>
</evidence>
<dbReference type="EMBL" id="JARKNE010000009">
    <property type="protein sequence ID" value="KAK5802665.1"/>
    <property type="molecule type" value="Genomic_DNA"/>
</dbReference>
<organism evidence="2 3">
    <name type="scientific">Gossypium arboreum</name>
    <name type="common">Tree cotton</name>
    <name type="synonym">Gossypium nanking</name>
    <dbReference type="NCBI Taxonomy" id="29729"/>
    <lineage>
        <taxon>Eukaryota</taxon>
        <taxon>Viridiplantae</taxon>
        <taxon>Streptophyta</taxon>
        <taxon>Embryophyta</taxon>
        <taxon>Tracheophyta</taxon>
        <taxon>Spermatophyta</taxon>
        <taxon>Magnoliopsida</taxon>
        <taxon>eudicotyledons</taxon>
        <taxon>Gunneridae</taxon>
        <taxon>Pentapetalae</taxon>
        <taxon>rosids</taxon>
        <taxon>malvids</taxon>
        <taxon>Malvales</taxon>
        <taxon>Malvaceae</taxon>
        <taxon>Malvoideae</taxon>
        <taxon>Gossypium</taxon>
    </lineage>
</organism>
<comment type="caution">
    <text evidence="2">The sequence shown here is derived from an EMBL/GenBank/DDBJ whole genome shotgun (WGS) entry which is preliminary data.</text>
</comment>
<sequence>MFKLIMPRKRTRAFAQINESQSNFHCKEAKARYENVFRNQQMHAEKGFTLKESDYIDFMACIHQVAETLNWELFCEKRPSVVDKLVHEFYANLTSTGDFVLQQRVEESEDLEEEEEKENPIEIEPVQSAEVPNKVEPMELEVEPNVETSMFRAQLPRPDLPDEL</sequence>
<evidence type="ECO:0000256" key="1">
    <source>
        <dbReference type="SAM" id="MobiDB-lite"/>
    </source>
</evidence>
<proteinExistence type="predicted"/>
<keyword evidence="3" id="KW-1185">Reference proteome</keyword>
<feature type="region of interest" description="Disordered" evidence="1">
    <location>
        <begin position="106"/>
        <end position="135"/>
    </location>
</feature>
<gene>
    <name evidence="2" type="ORF">PVK06_030278</name>
</gene>
<feature type="compositionally biased region" description="Acidic residues" evidence="1">
    <location>
        <begin position="107"/>
        <end position="117"/>
    </location>
</feature>
<evidence type="ECO:0000313" key="3">
    <source>
        <dbReference type="Proteomes" id="UP001358586"/>
    </source>
</evidence>
<protein>
    <submittedName>
        <fullName evidence="2">Uncharacterized protein</fullName>
    </submittedName>
</protein>
<dbReference type="Proteomes" id="UP001358586">
    <property type="component" value="Chromosome 9"/>
</dbReference>
<accession>A0ABR0NN26</accession>
<name>A0ABR0NN26_GOSAR</name>
<reference evidence="2 3" key="1">
    <citation type="submission" date="2023-03" db="EMBL/GenBank/DDBJ databases">
        <title>WGS of Gossypium arboreum.</title>
        <authorList>
            <person name="Yu D."/>
        </authorList>
    </citation>
    <scope>NUCLEOTIDE SEQUENCE [LARGE SCALE GENOMIC DNA]</scope>
    <source>
        <tissue evidence="2">Leaf</tissue>
    </source>
</reference>